<sequence length="107" mass="11630">MTFNPLPSIHHYICLGVEPCCTDALLIRKSLQDILTELFGLTVSSTYIDILSVNEQGSEIVIRVNPEDAPKILAAVAGASGAPIKFSVVKESPFLPSLLSRDFTTRQ</sequence>
<reference evidence="2 3" key="1">
    <citation type="submission" date="2014-04" db="EMBL/GenBank/DDBJ databases">
        <title>Evolutionary Origins and Diversification of the Mycorrhizal Mutualists.</title>
        <authorList>
            <consortium name="DOE Joint Genome Institute"/>
            <consortium name="Mycorrhizal Genomics Consortium"/>
            <person name="Kohler A."/>
            <person name="Kuo A."/>
            <person name="Nagy L.G."/>
            <person name="Floudas D."/>
            <person name="Copeland A."/>
            <person name="Barry K.W."/>
            <person name="Cichocki N."/>
            <person name="Veneault-Fourrey C."/>
            <person name="LaButti K."/>
            <person name="Lindquist E.A."/>
            <person name="Lipzen A."/>
            <person name="Lundell T."/>
            <person name="Morin E."/>
            <person name="Murat C."/>
            <person name="Riley R."/>
            <person name="Ohm R."/>
            <person name="Sun H."/>
            <person name="Tunlid A."/>
            <person name="Henrissat B."/>
            <person name="Grigoriev I.V."/>
            <person name="Hibbett D.S."/>
            <person name="Martin F."/>
        </authorList>
    </citation>
    <scope>NUCLEOTIDE SEQUENCE [LARGE SCALE GENOMIC DNA]</scope>
    <source>
        <strain evidence="2 3">MD-312</strain>
    </source>
</reference>
<dbReference type="Pfam" id="PF20976">
    <property type="entry name" value="Pop8"/>
    <property type="match status" value="1"/>
</dbReference>
<dbReference type="Proteomes" id="UP000053820">
    <property type="component" value="Unassembled WGS sequence"/>
</dbReference>
<protein>
    <recommendedName>
        <fullName evidence="1">Ribonucleases P/MRP subunit Pop8-like domain-containing protein</fullName>
    </recommendedName>
</protein>
<feature type="domain" description="Ribonucleases P/MRP subunit Pop8-like" evidence="1">
    <location>
        <begin position="23"/>
        <end position="78"/>
    </location>
</feature>
<dbReference type="InterPro" id="IPR049128">
    <property type="entry name" value="Pop8-like_dom"/>
</dbReference>
<gene>
    <name evidence="2" type="ORF">HYDPIDRAFT_138023</name>
</gene>
<proteinExistence type="predicted"/>
<evidence type="ECO:0000313" key="3">
    <source>
        <dbReference type="Proteomes" id="UP000053820"/>
    </source>
</evidence>
<keyword evidence="3" id="KW-1185">Reference proteome</keyword>
<accession>A0A0C9WBI0</accession>
<evidence type="ECO:0000259" key="1">
    <source>
        <dbReference type="Pfam" id="PF20976"/>
    </source>
</evidence>
<dbReference type="HOGENOM" id="CLU_163478_0_0_1"/>
<dbReference type="AlphaFoldDB" id="A0A0C9WBI0"/>
<evidence type="ECO:0000313" key="2">
    <source>
        <dbReference type="EMBL" id="KIJ61196.1"/>
    </source>
</evidence>
<organism evidence="2 3">
    <name type="scientific">Hydnomerulius pinastri MD-312</name>
    <dbReference type="NCBI Taxonomy" id="994086"/>
    <lineage>
        <taxon>Eukaryota</taxon>
        <taxon>Fungi</taxon>
        <taxon>Dikarya</taxon>
        <taxon>Basidiomycota</taxon>
        <taxon>Agaricomycotina</taxon>
        <taxon>Agaricomycetes</taxon>
        <taxon>Agaricomycetidae</taxon>
        <taxon>Boletales</taxon>
        <taxon>Boletales incertae sedis</taxon>
        <taxon>Leucogyrophana</taxon>
    </lineage>
</organism>
<dbReference type="OrthoDB" id="3265020at2759"/>
<name>A0A0C9WBI0_9AGAM</name>
<dbReference type="EMBL" id="KN839864">
    <property type="protein sequence ID" value="KIJ61196.1"/>
    <property type="molecule type" value="Genomic_DNA"/>
</dbReference>